<dbReference type="PANTHER" id="PTHR47336:SF2">
    <property type="entry name" value="TRANSCRIPTION FACTOR HMS1-RELATED"/>
    <property type="match status" value="1"/>
</dbReference>
<dbReference type="GeneID" id="30964378"/>
<feature type="non-terminal residue" evidence="3">
    <location>
        <position position="113"/>
    </location>
</feature>
<dbReference type="InterPro" id="IPR011598">
    <property type="entry name" value="bHLH_dom"/>
</dbReference>
<feature type="domain" description="BHLH" evidence="2">
    <location>
        <begin position="21"/>
        <end position="99"/>
    </location>
</feature>
<keyword evidence="4" id="KW-1185">Reference proteome</keyword>
<dbReference type="PROSITE" id="PS50888">
    <property type="entry name" value="BHLH"/>
    <property type="match status" value="1"/>
</dbReference>
<protein>
    <submittedName>
        <fullName evidence="3">HLH-domain-containing protein</fullName>
    </submittedName>
</protein>
<feature type="region of interest" description="Disordered" evidence="1">
    <location>
        <begin position="1"/>
        <end position="33"/>
    </location>
</feature>
<feature type="compositionally biased region" description="Basic and acidic residues" evidence="1">
    <location>
        <begin position="24"/>
        <end position="33"/>
    </location>
</feature>
<sequence length="113" mass="12965">MLNNKVNSSLPSSNTSGIKKKEKSSHNMIEKRYRTNINDKIRNLRDSVPSLRCLIDDNFDDSNLDLSNDLNIKLDGLQPAKKLNKATILSKATEYIKHLEFKNKNLVKENNHL</sequence>
<dbReference type="OrthoDB" id="2133190at2759"/>
<dbReference type="InterPro" id="IPR052099">
    <property type="entry name" value="Regulatory_TF_Diverse"/>
</dbReference>
<accession>A0A1D2VDF9</accession>
<dbReference type="Gene3D" id="4.10.280.10">
    <property type="entry name" value="Helix-loop-helix DNA-binding domain"/>
    <property type="match status" value="1"/>
</dbReference>
<dbReference type="SUPFAM" id="SSF47459">
    <property type="entry name" value="HLH, helix-loop-helix DNA-binding domain"/>
    <property type="match status" value="1"/>
</dbReference>
<evidence type="ECO:0000259" key="2">
    <source>
        <dbReference type="PROSITE" id="PS50888"/>
    </source>
</evidence>
<dbReference type="PANTHER" id="PTHR47336">
    <property type="entry name" value="TRANSCRIPTION FACTOR HMS1-RELATED"/>
    <property type="match status" value="1"/>
</dbReference>
<dbReference type="InParanoid" id="A0A1D2VDF9"/>
<dbReference type="Proteomes" id="UP000095038">
    <property type="component" value="Unassembled WGS sequence"/>
</dbReference>
<name>A0A1D2VDF9_9ASCO</name>
<dbReference type="Pfam" id="PF00010">
    <property type="entry name" value="HLH"/>
    <property type="match status" value="1"/>
</dbReference>
<feature type="compositionally biased region" description="Polar residues" evidence="1">
    <location>
        <begin position="1"/>
        <end position="17"/>
    </location>
</feature>
<dbReference type="STRING" id="1344418.A0A1D2VDF9"/>
<evidence type="ECO:0000313" key="4">
    <source>
        <dbReference type="Proteomes" id="UP000095038"/>
    </source>
</evidence>
<dbReference type="SMART" id="SM00353">
    <property type="entry name" value="HLH"/>
    <property type="match status" value="1"/>
</dbReference>
<dbReference type="AlphaFoldDB" id="A0A1D2VDF9"/>
<evidence type="ECO:0000256" key="1">
    <source>
        <dbReference type="SAM" id="MobiDB-lite"/>
    </source>
</evidence>
<organism evidence="3 4">
    <name type="scientific">Ascoidea rubescens DSM 1968</name>
    <dbReference type="NCBI Taxonomy" id="1344418"/>
    <lineage>
        <taxon>Eukaryota</taxon>
        <taxon>Fungi</taxon>
        <taxon>Dikarya</taxon>
        <taxon>Ascomycota</taxon>
        <taxon>Saccharomycotina</taxon>
        <taxon>Saccharomycetes</taxon>
        <taxon>Ascoideaceae</taxon>
        <taxon>Ascoidea</taxon>
    </lineage>
</organism>
<gene>
    <name evidence="3" type="ORF">ASCRUDRAFT_37127</name>
</gene>
<evidence type="ECO:0000313" key="3">
    <source>
        <dbReference type="EMBL" id="ODV59675.1"/>
    </source>
</evidence>
<dbReference type="RefSeq" id="XP_020045982.1">
    <property type="nucleotide sequence ID" value="XM_020190742.1"/>
</dbReference>
<proteinExistence type="predicted"/>
<dbReference type="EMBL" id="KV454485">
    <property type="protein sequence ID" value="ODV59675.1"/>
    <property type="molecule type" value="Genomic_DNA"/>
</dbReference>
<dbReference type="GO" id="GO:0046983">
    <property type="term" value="F:protein dimerization activity"/>
    <property type="evidence" value="ECO:0007669"/>
    <property type="project" value="InterPro"/>
</dbReference>
<dbReference type="InterPro" id="IPR036638">
    <property type="entry name" value="HLH_DNA-bd_sf"/>
</dbReference>
<reference evidence="4" key="1">
    <citation type="submission" date="2016-05" db="EMBL/GenBank/DDBJ databases">
        <title>Comparative genomics of biotechnologically important yeasts.</title>
        <authorList>
            <consortium name="DOE Joint Genome Institute"/>
            <person name="Riley R."/>
            <person name="Haridas S."/>
            <person name="Wolfe K.H."/>
            <person name="Lopes M.R."/>
            <person name="Hittinger C.T."/>
            <person name="Goker M."/>
            <person name="Salamov A."/>
            <person name="Wisecaver J."/>
            <person name="Long T.M."/>
            <person name="Aerts A.L."/>
            <person name="Barry K."/>
            <person name="Choi C."/>
            <person name="Clum A."/>
            <person name="Coughlan A.Y."/>
            <person name="Deshpande S."/>
            <person name="Douglass A.P."/>
            <person name="Hanson S.J."/>
            <person name="Klenk H.-P."/>
            <person name="Labutti K."/>
            <person name="Lapidus A."/>
            <person name="Lindquist E."/>
            <person name="Lipzen A."/>
            <person name="Meier-Kolthoff J.P."/>
            <person name="Ohm R.A."/>
            <person name="Otillar R.P."/>
            <person name="Pangilinan J."/>
            <person name="Peng Y."/>
            <person name="Rokas A."/>
            <person name="Rosa C.A."/>
            <person name="Scheuner C."/>
            <person name="Sibirny A.A."/>
            <person name="Slot J.C."/>
            <person name="Stielow J.B."/>
            <person name="Sun H."/>
            <person name="Kurtzman C.P."/>
            <person name="Blackwell M."/>
            <person name="Grigoriev I.V."/>
            <person name="Jeffries T.W."/>
        </authorList>
    </citation>
    <scope>NUCLEOTIDE SEQUENCE [LARGE SCALE GENOMIC DNA]</scope>
    <source>
        <strain evidence="4">DSM 1968</strain>
    </source>
</reference>